<dbReference type="AlphaFoldDB" id="A0AAV1RQD9"/>
<proteinExistence type="predicted"/>
<evidence type="ECO:0000313" key="1">
    <source>
        <dbReference type="EMBL" id="CAK7338591.1"/>
    </source>
</evidence>
<comment type="caution">
    <text evidence="1">The sequence shown here is derived from an EMBL/GenBank/DDBJ whole genome shotgun (WGS) entry which is preliminary data.</text>
</comment>
<gene>
    <name evidence="1" type="ORF">DCAF_LOCUS13639</name>
</gene>
<organism evidence="1 2">
    <name type="scientific">Dovyalis caffra</name>
    <dbReference type="NCBI Taxonomy" id="77055"/>
    <lineage>
        <taxon>Eukaryota</taxon>
        <taxon>Viridiplantae</taxon>
        <taxon>Streptophyta</taxon>
        <taxon>Embryophyta</taxon>
        <taxon>Tracheophyta</taxon>
        <taxon>Spermatophyta</taxon>
        <taxon>Magnoliopsida</taxon>
        <taxon>eudicotyledons</taxon>
        <taxon>Gunneridae</taxon>
        <taxon>Pentapetalae</taxon>
        <taxon>rosids</taxon>
        <taxon>fabids</taxon>
        <taxon>Malpighiales</taxon>
        <taxon>Salicaceae</taxon>
        <taxon>Flacourtieae</taxon>
        <taxon>Dovyalis</taxon>
    </lineage>
</organism>
<reference evidence="1 2" key="1">
    <citation type="submission" date="2024-01" db="EMBL/GenBank/DDBJ databases">
        <authorList>
            <person name="Waweru B."/>
        </authorList>
    </citation>
    <scope>NUCLEOTIDE SEQUENCE [LARGE SCALE GENOMIC DNA]</scope>
</reference>
<keyword evidence="2" id="KW-1185">Reference proteome</keyword>
<evidence type="ECO:0000313" key="2">
    <source>
        <dbReference type="Proteomes" id="UP001314170"/>
    </source>
</evidence>
<dbReference type="EMBL" id="CAWUPB010001154">
    <property type="protein sequence ID" value="CAK7338591.1"/>
    <property type="molecule type" value="Genomic_DNA"/>
</dbReference>
<sequence>MVQSESVERVMERLFTATETEIKPTTIRGAAAADEEVNCSLESRTSNCEEVMKLGWELSTGIDRQHSTWSEITQTWVFLCPTVSKGCCDALDLCVYYRACVIN</sequence>
<name>A0AAV1RQD9_9ROSI</name>
<accession>A0AAV1RQD9</accession>
<protein>
    <submittedName>
        <fullName evidence="1">Uncharacterized protein</fullName>
    </submittedName>
</protein>
<dbReference type="Proteomes" id="UP001314170">
    <property type="component" value="Unassembled WGS sequence"/>
</dbReference>